<sequence>MQIDLGYRPRPWQEAAHRGKRRWSVLVWHRGAGKTAWALPELVHEALSLEPVPSDPRRFAYIAPLRVQAQDVVWDRLLALVAPLPGVVVHKAELRVTLPNGAIVQLYGADNPDRLRGITLDGVVLDEVAQMPPSLFTEVLLPALNRDGRPGWCVWIGTPKGRNAFWQVYDSTKRRAEGGATDAFADFQPVSKTQGIAADQLADARSQMTAEEYEQEFECSFQAAIVGAYYGREMAQAEADQRITRVPYTPGVPCVTAWDIGHSDSTVVWVVQRVGLEVRVLDCIANSHARIDWYAGELAKRPYTLTDTILPHDAGNDSVQTSKSVATLLREAGMPRIRVLPREDIEPGIAAVRRLLPSCVFDADRCARGLEALRQYKRQWDDRNQVFRPAPLHDWTSDYADAFRYLAVGLRPGEAVRRPQMPRIAPAWDPYSGVAA</sequence>
<proteinExistence type="predicted"/>
<gene>
    <name evidence="1" type="ORF">UFOVP78_16</name>
</gene>
<organism evidence="1">
    <name type="scientific">uncultured Caudovirales phage</name>
    <dbReference type="NCBI Taxonomy" id="2100421"/>
    <lineage>
        <taxon>Viruses</taxon>
        <taxon>Duplodnaviria</taxon>
        <taxon>Heunggongvirae</taxon>
        <taxon>Uroviricota</taxon>
        <taxon>Caudoviricetes</taxon>
        <taxon>Peduoviridae</taxon>
        <taxon>Maltschvirus</taxon>
        <taxon>Maltschvirus maltsch</taxon>
    </lineage>
</organism>
<protein>
    <recommendedName>
        <fullName evidence="2">Terminase-like family</fullName>
    </recommendedName>
</protein>
<dbReference type="EMBL" id="LR796203">
    <property type="protein sequence ID" value="CAB4126772.1"/>
    <property type="molecule type" value="Genomic_DNA"/>
</dbReference>
<dbReference type="Gene3D" id="3.40.50.300">
    <property type="entry name" value="P-loop containing nucleotide triphosphate hydrolases"/>
    <property type="match status" value="1"/>
</dbReference>
<name>A0A6J5KZL7_9CAUD</name>
<accession>A0A6J5KZL7</accession>
<reference evidence="1" key="1">
    <citation type="submission" date="2020-04" db="EMBL/GenBank/DDBJ databases">
        <authorList>
            <person name="Chiriac C."/>
            <person name="Salcher M."/>
            <person name="Ghai R."/>
            <person name="Kavagutti S V."/>
        </authorList>
    </citation>
    <scope>NUCLEOTIDE SEQUENCE</scope>
</reference>
<dbReference type="Gene3D" id="3.30.420.280">
    <property type="match status" value="1"/>
</dbReference>
<evidence type="ECO:0000313" key="1">
    <source>
        <dbReference type="EMBL" id="CAB4126772.1"/>
    </source>
</evidence>
<dbReference type="InterPro" id="IPR027417">
    <property type="entry name" value="P-loop_NTPase"/>
</dbReference>
<evidence type="ECO:0008006" key="2">
    <source>
        <dbReference type="Google" id="ProtNLM"/>
    </source>
</evidence>